<dbReference type="KEGG" id="spir:CWM47_30640"/>
<keyword evidence="3" id="KW-1185">Reference proteome</keyword>
<gene>
    <name evidence="2" type="ORF">CWM47_30640</name>
</gene>
<dbReference type="InterPro" id="IPR036291">
    <property type="entry name" value="NAD(P)-bd_dom_sf"/>
</dbReference>
<dbReference type="Proteomes" id="UP000232883">
    <property type="component" value="Chromosome"/>
</dbReference>
<dbReference type="SUPFAM" id="SSF51735">
    <property type="entry name" value="NAD(P)-binding Rossmann-fold domains"/>
    <property type="match status" value="1"/>
</dbReference>
<accession>A0A2K8Z7H6</accession>
<evidence type="ECO:0000313" key="3">
    <source>
        <dbReference type="Proteomes" id="UP000232883"/>
    </source>
</evidence>
<name>A0A2K8Z7H6_9BACT</name>
<evidence type="ECO:0000259" key="1">
    <source>
        <dbReference type="Pfam" id="PF13460"/>
    </source>
</evidence>
<dbReference type="RefSeq" id="WP_100992375.1">
    <property type="nucleotide sequence ID" value="NZ_CP025096.1"/>
</dbReference>
<dbReference type="InterPro" id="IPR016040">
    <property type="entry name" value="NAD(P)-bd_dom"/>
</dbReference>
<dbReference type="Gene3D" id="3.40.50.720">
    <property type="entry name" value="NAD(P)-binding Rossmann-like Domain"/>
    <property type="match status" value="1"/>
</dbReference>
<dbReference type="Pfam" id="PF13460">
    <property type="entry name" value="NAD_binding_10"/>
    <property type="match status" value="1"/>
</dbReference>
<sequence>MKIIITGSLGNISKPLTDELVKQGHTVTVISSKPEKKAAIHAFGATAAIGTIEDVAFLTNTFTSADAVYCMLPPFNYFDPDLDMMGTTRRQVGNYCKAIQASGVKNVVHFSSIGTHTDIGNGLLAFAQGVVDMNAFMHNGLVNEDYYRHRPKVMGNVKMADFANEFAVAIGQ</sequence>
<dbReference type="OrthoDB" id="9774199at2"/>
<dbReference type="EMBL" id="CP025096">
    <property type="protein sequence ID" value="AUD05823.1"/>
    <property type="molecule type" value="Genomic_DNA"/>
</dbReference>
<organism evidence="2 3">
    <name type="scientific">Spirosoma pollinicola</name>
    <dbReference type="NCBI Taxonomy" id="2057025"/>
    <lineage>
        <taxon>Bacteria</taxon>
        <taxon>Pseudomonadati</taxon>
        <taxon>Bacteroidota</taxon>
        <taxon>Cytophagia</taxon>
        <taxon>Cytophagales</taxon>
        <taxon>Cytophagaceae</taxon>
        <taxon>Spirosoma</taxon>
    </lineage>
</organism>
<feature type="domain" description="NAD(P)-binding" evidence="1">
    <location>
        <begin position="7"/>
        <end position="121"/>
    </location>
</feature>
<reference evidence="2 3" key="1">
    <citation type="submission" date="2017-11" db="EMBL/GenBank/DDBJ databases">
        <title>Taxonomic description and genome sequences of Spirosoma HA7 sp. nov., isolated from pollen microhabitat of Corylus avellana.</title>
        <authorList>
            <person name="Ambika Manirajan B."/>
            <person name="Suarez C."/>
            <person name="Ratering S."/>
            <person name="Geissler-Plaum R."/>
            <person name="Cardinale M."/>
            <person name="Sylvia S."/>
        </authorList>
    </citation>
    <scope>NUCLEOTIDE SEQUENCE [LARGE SCALE GENOMIC DNA]</scope>
    <source>
        <strain evidence="2 3">HA7</strain>
    </source>
</reference>
<evidence type="ECO:0000313" key="2">
    <source>
        <dbReference type="EMBL" id="AUD05823.1"/>
    </source>
</evidence>
<proteinExistence type="predicted"/>
<protein>
    <recommendedName>
        <fullName evidence="1">NAD(P)-binding domain-containing protein</fullName>
    </recommendedName>
</protein>
<dbReference type="AlphaFoldDB" id="A0A2K8Z7H6"/>